<dbReference type="EMBL" id="SGJB01000003">
    <property type="protein sequence ID" value="TQQ85233.1"/>
    <property type="molecule type" value="Genomic_DNA"/>
</dbReference>
<evidence type="ECO:0000256" key="4">
    <source>
        <dbReference type="RuleBase" id="RU003704"/>
    </source>
</evidence>
<dbReference type="Pfam" id="PF00294">
    <property type="entry name" value="PfkB"/>
    <property type="match status" value="1"/>
</dbReference>
<dbReference type="InterPro" id="IPR002173">
    <property type="entry name" value="Carboh/pur_kinase_PfkB_CS"/>
</dbReference>
<sequence length="300" mass="33144">MKPLIFGSAVIDEILYINTLPESGDDVECTLRKTSLGGCAYNTACMLRNLNIPHDLCTPIGTGDYAAEIEKRLHENGYNTMIKDLEKDNGHCICLVESDGERSFITINGVEIEIKKEWLENINTEEYSSICINGYQVCRESGDIVVSWLEEKWRNKKIFFAPGPQINDISEDIMKRILSLSPIMHINEKEAIEFTKENTIEKAIQEIYKITSNTVIVTIGFDGAMYIENGKISKVDGFKTEAVDTIGAGDGHIGAVIAGVESGLSIHDSIVLANKVASEIIKVSGAVISYDEFKKLGINI</sequence>
<feature type="domain" description="Carbohydrate kinase PfkB" evidence="5">
    <location>
        <begin position="6"/>
        <end position="289"/>
    </location>
</feature>
<dbReference type="Gene3D" id="3.40.1190.20">
    <property type="match status" value="1"/>
</dbReference>
<keyword evidence="2 4" id="KW-0808">Transferase</keyword>
<dbReference type="RefSeq" id="WP_142535290.1">
    <property type="nucleotide sequence ID" value="NZ_SGJB01000003.1"/>
</dbReference>
<comment type="caution">
    <text evidence="6">The sequence shown here is derived from an EMBL/GenBank/DDBJ whole genome shotgun (WGS) entry which is preliminary data.</text>
</comment>
<organism evidence="6 7">
    <name type="scientific">Peptacetobacter hominis</name>
    <dbReference type="NCBI Taxonomy" id="2743610"/>
    <lineage>
        <taxon>Bacteria</taxon>
        <taxon>Bacillati</taxon>
        <taxon>Bacillota</taxon>
        <taxon>Clostridia</taxon>
        <taxon>Peptostreptococcales</taxon>
        <taxon>Peptostreptococcaceae</taxon>
        <taxon>Peptacetobacter</taxon>
    </lineage>
</organism>
<dbReference type="GO" id="GO:0016301">
    <property type="term" value="F:kinase activity"/>
    <property type="evidence" value="ECO:0007669"/>
    <property type="project" value="UniProtKB-KW"/>
</dbReference>
<comment type="similarity">
    <text evidence="1 4">Belongs to the carbohydrate kinase PfkB family.</text>
</comment>
<dbReference type="Proteomes" id="UP000317863">
    <property type="component" value="Unassembled WGS sequence"/>
</dbReference>
<protein>
    <recommendedName>
        <fullName evidence="5">Carbohydrate kinase PfkB domain-containing protein</fullName>
    </recommendedName>
</protein>
<evidence type="ECO:0000313" key="6">
    <source>
        <dbReference type="EMBL" id="TQQ85233.1"/>
    </source>
</evidence>
<reference evidence="6 7" key="1">
    <citation type="submission" date="2019-02" db="EMBL/GenBank/DDBJ databases">
        <title>Peptostreptococcaceae bacterium ZHW00191 nov., a new bacterium isolated from the human gut.</title>
        <authorList>
            <person name="Zhou H.-W."/>
            <person name="Chen X.-J."/>
        </authorList>
    </citation>
    <scope>NUCLEOTIDE SEQUENCE [LARGE SCALE GENOMIC DNA]</scope>
    <source>
        <strain evidence="6 7">ZHW00191</strain>
    </source>
</reference>
<dbReference type="InterPro" id="IPR029056">
    <property type="entry name" value="Ribokinase-like"/>
</dbReference>
<gene>
    <name evidence="6" type="ORF">EXD82_02200</name>
</gene>
<dbReference type="PANTHER" id="PTHR10584">
    <property type="entry name" value="SUGAR KINASE"/>
    <property type="match status" value="1"/>
</dbReference>
<keyword evidence="7" id="KW-1185">Reference proteome</keyword>
<dbReference type="InterPro" id="IPR002139">
    <property type="entry name" value="Ribo/fructo_kinase"/>
</dbReference>
<dbReference type="PROSITE" id="PS00584">
    <property type="entry name" value="PFKB_KINASES_2"/>
    <property type="match status" value="1"/>
</dbReference>
<keyword evidence="3 4" id="KW-0418">Kinase</keyword>
<evidence type="ECO:0000313" key="7">
    <source>
        <dbReference type="Proteomes" id="UP000317863"/>
    </source>
</evidence>
<dbReference type="AlphaFoldDB" id="A0A544QX22"/>
<dbReference type="PANTHER" id="PTHR10584:SF166">
    <property type="entry name" value="RIBOKINASE"/>
    <property type="match status" value="1"/>
</dbReference>
<dbReference type="SUPFAM" id="SSF53613">
    <property type="entry name" value="Ribokinase-like"/>
    <property type="match status" value="1"/>
</dbReference>
<dbReference type="InterPro" id="IPR011611">
    <property type="entry name" value="PfkB_dom"/>
</dbReference>
<dbReference type="GO" id="GO:0006796">
    <property type="term" value="P:phosphate-containing compound metabolic process"/>
    <property type="evidence" value="ECO:0007669"/>
    <property type="project" value="UniProtKB-ARBA"/>
</dbReference>
<evidence type="ECO:0000256" key="2">
    <source>
        <dbReference type="ARBA" id="ARBA00022679"/>
    </source>
</evidence>
<proteinExistence type="inferred from homology"/>
<evidence type="ECO:0000259" key="5">
    <source>
        <dbReference type="Pfam" id="PF00294"/>
    </source>
</evidence>
<accession>A0A544QX22</accession>
<dbReference type="GO" id="GO:0005829">
    <property type="term" value="C:cytosol"/>
    <property type="evidence" value="ECO:0007669"/>
    <property type="project" value="TreeGrafter"/>
</dbReference>
<dbReference type="PRINTS" id="PR00990">
    <property type="entry name" value="RIBOKINASE"/>
</dbReference>
<evidence type="ECO:0000256" key="1">
    <source>
        <dbReference type="ARBA" id="ARBA00010688"/>
    </source>
</evidence>
<name>A0A544QX22_9FIRM</name>
<dbReference type="OrthoDB" id="9775849at2"/>
<evidence type="ECO:0000256" key="3">
    <source>
        <dbReference type="ARBA" id="ARBA00022777"/>
    </source>
</evidence>